<reference evidence="1" key="1">
    <citation type="submission" date="2016-10" db="EMBL/GenBank/DDBJ databases">
        <authorList>
            <person name="Varghese N."/>
            <person name="Submissions S."/>
        </authorList>
    </citation>
    <scope>NUCLEOTIDE SEQUENCE [LARGE SCALE GENOMIC DNA]</scope>
    <source>
        <strain evidence="1">YR281</strain>
    </source>
</reference>
<evidence type="ECO:0000313" key="1">
    <source>
        <dbReference type="EMBL" id="SDJ47257.1"/>
    </source>
</evidence>
<organism evidence="1 2">
    <name type="scientific">Paraburkholderia steynii</name>
    <dbReference type="NCBI Taxonomy" id="1245441"/>
    <lineage>
        <taxon>Bacteria</taxon>
        <taxon>Pseudomonadati</taxon>
        <taxon>Pseudomonadota</taxon>
        <taxon>Betaproteobacteria</taxon>
        <taxon>Burkholderiales</taxon>
        <taxon>Burkholderiaceae</taxon>
        <taxon>Paraburkholderia</taxon>
    </lineage>
</organism>
<dbReference type="Gene3D" id="2.120.10.80">
    <property type="entry name" value="Kelch-type beta propeller"/>
    <property type="match status" value="2"/>
</dbReference>
<sequence length="311" mass="34012">MPGLPGLFWTQRQDIGPAPRWGCDIAFDPVRQTIVLFGGSSGVTDTWEWDGNYWKQVSDMGPSARRNHGMAWDDASQQVLLFGGSQGTYQSPTPLGDTWAWDGQNWTQLDDTGPSARHLFGIASDTTGNRIILFGGANPSNGNQQLLGDTWEWDGTVWSQQDETGPSPRMGQSMTYDSVRGRVVLFGGVGETAYLGDTWERNGNNWVRVSHFGPVTRAFAGLGFDGSECILFGGEIETLTSPASVFLGDTWSWDGRLWTQRQDIGPQARCSHAMTFDGSRKKMVLFGGSGRGTQTDLGDTWELAERSNPGG</sequence>
<protein>
    <submittedName>
        <fullName evidence="1">Galactose oxidase, central domain</fullName>
    </submittedName>
</protein>
<dbReference type="PANTHER" id="PTHR23244:SF493">
    <property type="entry name" value="GALACTOSE OXIDASE, CENTRAL DOMAIN FAMILY PROTEIN"/>
    <property type="match status" value="1"/>
</dbReference>
<dbReference type="AlphaFoldDB" id="A0A7Z7BKN8"/>
<keyword evidence="2" id="KW-1185">Reference proteome</keyword>
<evidence type="ECO:0000313" key="2">
    <source>
        <dbReference type="Proteomes" id="UP000198900"/>
    </source>
</evidence>
<dbReference type="Proteomes" id="UP000198900">
    <property type="component" value="Unassembled WGS sequence"/>
</dbReference>
<dbReference type="EMBL" id="FNDI01000053">
    <property type="protein sequence ID" value="SDJ47257.1"/>
    <property type="molecule type" value="Genomic_DNA"/>
</dbReference>
<dbReference type="InterPro" id="IPR015915">
    <property type="entry name" value="Kelch-typ_b-propeller"/>
</dbReference>
<name>A0A7Z7BKN8_9BURK</name>
<comment type="caution">
    <text evidence="1">The sequence shown here is derived from an EMBL/GenBank/DDBJ whole genome shotgun (WGS) entry which is preliminary data.</text>
</comment>
<dbReference type="PANTHER" id="PTHR23244">
    <property type="entry name" value="KELCH REPEAT DOMAIN"/>
    <property type="match status" value="1"/>
</dbReference>
<accession>A0A7Z7BKN8</accession>
<gene>
    <name evidence="1" type="ORF">SAMN04487926_15323</name>
</gene>
<dbReference type="SUPFAM" id="SSF117281">
    <property type="entry name" value="Kelch motif"/>
    <property type="match status" value="1"/>
</dbReference>
<proteinExistence type="predicted"/>